<organism evidence="3 4">
    <name type="scientific">Chitinophaga ginsengisoli</name>
    <dbReference type="NCBI Taxonomy" id="363837"/>
    <lineage>
        <taxon>Bacteria</taxon>
        <taxon>Pseudomonadati</taxon>
        <taxon>Bacteroidota</taxon>
        <taxon>Chitinophagia</taxon>
        <taxon>Chitinophagales</taxon>
        <taxon>Chitinophagaceae</taxon>
        <taxon>Chitinophaga</taxon>
    </lineage>
</organism>
<dbReference type="InterPro" id="IPR008523">
    <property type="entry name" value="DUF805"/>
</dbReference>
<dbReference type="GO" id="GO:0005886">
    <property type="term" value="C:plasma membrane"/>
    <property type="evidence" value="ECO:0007669"/>
    <property type="project" value="TreeGrafter"/>
</dbReference>
<evidence type="ECO:0000256" key="2">
    <source>
        <dbReference type="SAM" id="Phobius"/>
    </source>
</evidence>
<keyword evidence="4" id="KW-1185">Reference proteome</keyword>
<gene>
    <name evidence="3" type="ORF">CLV42_104585</name>
</gene>
<dbReference type="EMBL" id="PYGK01000004">
    <property type="protein sequence ID" value="PSL32282.1"/>
    <property type="molecule type" value="Genomic_DNA"/>
</dbReference>
<reference evidence="3 4" key="1">
    <citation type="submission" date="2018-03" db="EMBL/GenBank/DDBJ databases">
        <title>Genomic Encyclopedia of Archaeal and Bacterial Type Strains, Phase II (KMG-II): from individual species to whole genera.</title>
        <authorList>
            <person name="Goeker M."/>
        </authorList>
    </citation>
    <scope>NUCLEOTIDE SEQUENCE [LARGE SCALE GENOMIC DNA]</scope>
    <source>
        <strain evidence="3 4">DSM 18107</strain>
    </source>
</reference>
<evidence type="ECO:0000256" key="1">
    <source>
        <dbReference type="SAM" id="MobiDB-lite"/>
    </source>
</evidence>
<keyword evidence="2" id="KW-0472">Membrane</keyword>
<comment type="caution">
    <text evidence="3">The sequence shown here is derived from an EMBL/GenBank/DDBJ whole genome shotgun (WGS) entry which is preliminary data.</text>
</comment>
<dbReference type="Proteomes" id="UP000240978">
    <property type="component" value="Unassembled WGS sequence"/>
</dbReference>
<protein>
    <submittedName>
        <fullName evidence="3">Uncharacterized membrane protein YhaH (DUF805 family)</fullName>
    </submittedName>
</protein>
<feature type="transmembrane region" description="Helical" evidence="2">
    <location>
        <begin position="41"/>
        <end position="59"/>
    </location>
</feature>
<evidence type="ECO:0000313" key="4">
    <source>
        <dbReference type="Proteomes" id="UP000240978"/>
    </source>
</evidence>
<keyword evidence="2" id="KW-1133">Transmembrane helix</keyword>
<feature type="region of interest" description="Disordered" evidence="1">
    <location>
        <begin position="93"/>
        <end position="120"/>
    </location>
</feature>
<feature type="transmembrane region" description="Helical" evidence="2">
    <location>
        <begin position="12"/>
        <end position="29"/>
    </location>
</feature>
<evidence type="ECO:0000313" key="3">
    <source>
        <dbReference type="EMBL" id="PSL32282.1"/>
    </source>
</evidence>
<dbReference type="PANTHER" id="PTHR34980:SF3">
    <property type="entry name" value="BLR8105 PROTEIN"/>
    <property type="match status" value="1"/>
</dbReference>
<proteinExistence type="predicted"/>
<accession>A0A2P8GEB0</accession>
<dbReference type="Pfam" id="PF05656">
    <property type="entry name" value="DUF805"/>
    <property type="match status" value="1"/>
</dbReference>
<keyword evidence="2" id="KW-0812">Transmembrane</keyword>
<dbReference type="PANTHER" id="PTHR34980">
    <property type="entry name" value="INNER MEMBRANE PROTEIN-RELATED-RELATED"/>
    <property type="match status" value="1"/>
</dbReference>
<sequence>MFKRPFSFKGRIGIVEYGITWLVFMAINLTMSRVGIDPGSLWAVSHIIPCYWLLFAQGAKRCHDFGKSGWWQLIPFFVFGMLLQEGDSAANKYGWPNSNRKDGQASQDEEIDSIGKKNVG</sequence>
<dbReference type="AlphaFoldDB" id="A0A2P8GEB0"/>
<dbReference type="RefSeq" id="WP_170117501.1">
    <property type="nucleotide sequence ID" value="NZ_PYGK01000004.1"/>
</dbReference>
<name>A0A2P8GEB0_9BACT</name>